<organism evidence="3 4">
    <name type="scientific">Bosea vaviloviae</name>
    <dbReference type="NCBI Taxonomy" id="1526658"/>
    <lineage>
        <taxon>Bacteria</taxon>
        <taxon>Pseudomonadati</taxon>
        <taxon>Pseudomonadota</taxon>
        <taxon>Alphaproteobacteria</taxon>
        <taxon>Hyphomicrobiales</taxon>
        <taxon>Boseaceae</taxon>
        <taxon>Bosea</taxon>
    </lineage>
</organism>
<dbReference type="EMBL" id="CP017147">
    <property type="protein sequence ID" value="AOO82268.1"/>
    <property type="molecule type" value="Genomic_DNA"/>
</dbReference>
<evidence type="ECO:0000256" key="1">
    <source>
        <dbReference type="SAM" id="MobiDB-lite"/>
    </source>
</evidence>
<reference evidence="3 4" key="1">
    <citation type="journal article" date="2015" name="Antonie Van Leeuwenhoek">
        <title>Bosea vaviloviae sp. nov., a new species of slow-growing rhizobia isolated from nodules of the relict species Vavilovia formosa (Stev.) Fed.</title>
        <authorList>
            <person name="Safronova V.I."/>
            <person name="Kuznetsova I.G."/>
            <person name="Sazanova A.L."/>
            <person name="Kimeklis A.K."/>
            <person name="Belimov A.A."/>
            <person name="Andronov E.E."/>
            <person name="Pinaev A.G."/>
            <person name="Chizhevskaya E.P."/>
            <person name="Pukhaev A.R."/>
            <person name="Popov K.P."/>
            <person name="Willems A."/>
            <person name="Tikhonovich I.A."/>
        </authorList>
    </citation>
    <scope>NUCLEOTIDE SEQUENCE [LARGE SCALE GENOMIC DNA]</scope>
    <source>
        <strain evidence="3 4">Vaf18</strain>
    </source>
</reference>
<gene>
    <name evidence="3" type="ORF">BHK69_19095</name>
</gene>
<keyword evidence="4" id="KW-1185">Reference proteome</keyword>
<keyword evidence="2" id="KW-0732">Signal</keyword>
<accession>A0A1D7U4G5</accession>
<dbReference type="AlphaFoldDB" id="A0A1D7U4G5"/>
<dbReference type="KEGG" id="bvv:BHK69_19095"/>
<dbReference type="Proteomes" id="UP000094969">
    <property type="component" value="Chromosome"/>
</dbReference>
<proteinExistence type="predicted"/>
<sequence>MFIMPRRSIRALSCLVIAFAMALGMILSAAHVSAGHNAYAMAQAEAVRHAQLAAATAEHGHAHDEGEPDERVPGHIHGHNTADHVHETANVVGVTQLGTPRFVRTAIRHEHQQASSRTPAGLDRPPRSVVA</sequence>
<protein>
    <recommendedName>
        <fullName evidence="5">Cobalt transporter</fullName>
    </recommendedName>
</protein>
<evidence type="ECO:0008006" key="5">
    <source>
        <dbReference type="Google" id="ProtNLM"/>
    </source>
</evidence>
<feature type="compositionally biased region" description="Basic and acidic residues" evidence="1">
    <location>
        <begin position="58"/>
        <end position="73"/>
    </location>
</feature>
<evidence type="ECO:0000313" key="4">
    <source>
        <dbReference type="Proteomes" id="UP000094969"/>
    </source>
</evidence>
<feature type="region of interest" description="Disordered" evidence="1">
    <location>
        <begin position="109"/>
        <end position="131"/>
    </location>
</feature>
<evidence type="ECO:0000313" key="3">
    <source>
        <dbReference type="EMBL" id="AOO82268.1"/>
    </source>
</evidence>
<feature type="chain" id="PRO_5009099974" description="Cobalt transporter" evidence="2">
    <location>
        <begin position="23"/>
        <end position="131"/>
    </location>
</feature>
<feature type="region of interest" description="Disordered" evidence="1">
    <location>
        <begin position="54"/>
        <end position="80"/>
    </location>
</feature>
<dbReference type="STRING" id="1526658.BHK69_19095"/>
<evidence type="ECO:0000256" key="2">
    <source>
        <dbReference type="SAM" id="SignalP"/>
    </source>
</evidence>
<name>A0A1D7U4G5_9HYPH</name>
<feature type="signal peptide" evidence="2">
    <location>
        <begin position="1"/>
        <end position="22"/>
    </location>
</feature>